<feature type="compositionally biased region" description="Gly residues" evidence="1">
    <location>
        <begin position="1"/>
        <end position="12"/>
    </location>
</feature>
<comment type="caution">
    <text evidence="3">The sequence shown here is derived from an EMBL/GenBank/DDBJ whole genome shotgun (WGS) entry which is preliminary data.</text>
</comment>
<keyword evidence="2" id="KW-0812">Transmembrane</keyword>
<keyword evidence="2" id="KW-1133">Transmembrane helix</keyword>
<feature type="compositionally biased region" description="Basic and acidic residues" evidence="1">
    <location>
        <begin position="97"/>
        <end position="159"/>
    </location>
</feature>
<dbReference type="GO" id="GO:0005789">
    <property type="term" value="C:endoplasmic reticulum membrane"/>
    <property type="evidence" value="ECO:0007669"/>
    <property type="project" value="TreeGrafter"/>
</dbReference>
<dbReference type="Proteomes" id="UP000525565">
    <property type="component" value="Unassembled WGS sequence"/>
</dbReference>
<evidence type="ECO:0000256" key="1">
    <source>
        <dbReference type="SAM" id="MobiDB-lite"/>
    </source>
</evidence>
<keyword evidence="4" id="KW-1185">Reference proteome</keyword>
<feature type="region of interest" description="Disordered" evidence="1">
    <location>
        <begin position="53"/>
        <end position="175"/>
    </location>
</feature>
<feature type="compositionally biased region" description="Basic and acidic residues" evidence="1">
    <location>
        <begin position="71"/>
        <end position="88"/>
    </location>
</feature>
<dbReference type="GO" id="GO:0030314">
    <property type="term" value="C:junctional membrane complex"/>
    <property type="evidence" value="ECO:0007669"/>
    <property type="project" value="InterPro"/>
</dbReference>
<feature type="transmembrane region" description="Helical" evidence="2">
    <location>
        <begin position="181"/>
        <end position="202"/>
    </location>
</feature>
<accession>A0A7K7L099</accession>
<dbReference type="GO" id="GO:0005886">
    <property type="term" value="C:plasma membrane"/>
    <property type="evidence" value="ECO:0007669"/>
    <property type="project" value="TreeGrafter"/>
</dbReference>
<organism evidence="3 4">
    <name type="scientific">Asarcornis scutulata</name>
    <dbReference type="NCBI Taxonomy" id="75869"/>
    <lineage>
        <taxon>Eukaryota</taxon>
        <taxon>Metazoa</taxon>
        <taxon>Chordata</taxon>
        <taxon>Craniata</taxon>
        <taxon>Vertebrata</taxon>
        <taxon>Euteleostomi</taxon>
        <taxon>Archelosauria</taxon>
        <taxon>Archosauria</taxon>
        <taxon>Dinosauria</taxon>
        <taxon>Saurischia</taxon>
        <taxon>Theropoda</taxon>
        <taxon>Coelurosauria</taxon>
        <taxon>Aves</taxon>
        <taxon>Neognathae</taxon>
        <taxon>Galloanserae</taxon>
        <taxon>Anseriformes</taxon>
        <taxon>Anatidae</taxon>
        <taxon>Anatinae</taxon>
        <taxon>Asarcornis</taxon>
    </lineage>
</organism>
<dbReference type="GO" id="GO:0016529">
    <property type="term" value="C:sarcoplasmic reticulum"/>
    <property type="evidence" value="ECO:0007669"/>
    <property type="project" value="TreeGrafter"/>
</dbReference>
<keyword evidence="2" id="KW-0472">Membrane</keyword>
<feature type="compositionally biased region" description="Low complexity" evidence="1">
    <location>
        <begin position="17"/>
        <end position="27"/>
    </location>
</feature>
<evidence type="ECO:0000313" key="3">
    <source>
        <dbReference type="EMBL" id="NWZ24328.1"/>
    </source>
</evidence>
<feature type="compositionally biased region" description="Polar residues" evidence="1">
    <location>
        <begin position="55"/>
        <end position="64"/>
    </location>
</feature>
<reference evidence="3 4" key="1">
    <citation type="submission" date="2019-09" db="EMBL/GenBank/DDBJ databases">
        <title>Bird 10,000 Genomes (B10K) Project - Family phase.</title>
        <authorList>
            <person name="Zhang G."/>
        </authorList>
    </citation>
    <scope>NUCLEOTIDE SEQUENCE [LARGE SCALE GENOMIC DNA]</scope>
    <source>
        <strain evidence="3">OUT-0051</strain>
        <tissue evidence="3">Kidney</tissue>
    </source>
</reference>
<feature type="non-terminal residue" evidence="3">
    <location>
        <position position="203"/>
    </location>
</feature>
<evidence type="ECO:0000313" key="4">
    <source>
        <dbReference type="Proteomes" id="UP000525565"/>
    </source>
</evidence>
<sequence length="203" mass="22084">PGSWGEAGGGAADGEARPASRGAGRPAEQMEIGPLQRMAREPDVELFKGYHSYAVRTSSVSPTTDYEEEPFPEHHRPPSPESRGEPQRHGGTPVPPREPEEKPAPRAEAKAEQPRPKEAQPRPKEAKQRPSPERRVAGRNEPADRKTEGRAPGRTEHKAGAKRSPAPLPPDAEECDEGPNTIVICMVILLNIGLAILFVHFLT</sequence>
<dbReference type="EMBL" id="VZSO01000114">
    <property type="protein sequence ID" value="NWZ24328.1"/>
    <property type="molecule type" value="Genomic_DNA"/>
</dbReference>
<proteinExistence type="predicted"/>
<feature type="region of interest" description="Disordered" evidence="1">
    <location>
        <begin position="1"/>
        <end position="39"/>
    </location>
</feature>
<dbReference type="InterPro" id="IPR017191">
    <property type="entry name" value="Junctophilin"/>
</dbReference>
<dbReference type="PANTHER" id="PTHR23085">
    <property type="entry name" value="GH28348P"/>
    <property type="match status" value="1"/>
</dbReference>
<gene>
    <name evidence="3" type="primary">Jph2_0</name>
    <name evidence="3" type="ORF">ASASCU_R02399</name>
</gene>
<feature type="non-terminal residue" evidence="3">
    <location>
        <position position="1"/>
    </location>
</feature>
<evidence type="ECO:0000256" key="2">
    <source>
        <dbReference type="SAM" id="Phobius"/>
    </source>
</evidence>
<protein>
    <submittedName>
        <fullName evidence="3">JPH2 protein</fullName>
    </submittedName>
</protein>
<name>A0A7K7L099_9AVES</name>
<dbReference type="PANTHER" id="PTHR23085:SF26">
    <property type="entry name" value="JUNCTOPHILIN-2"/>
    <property type="match status" value="1"/>
</dbReference>
<dbReference type="AlphaFoldDB" id="A0A7K7L099"/>